<comment type="caution">
    <text evidence="2">The sequence shown here is derived from an EMBL/GenBank/DDBJ whole genome shotgun (WGS) entry which is preliminary data.</text>
</comment>
<protein>
    <submittedName>
        <fullName evidence="2">Uncharacterized protein</fullName>
    </submittedName>
</protein>
<keyword evidence="1" id="KW-1133">Transmembrane helix</keyword>
<keyword evidence="1" id="KW-0472">Membrane</keyword>
<evidence type="ECO:0000313" key="2">
    <source>
        <dbReference type="EMBL" id="CAH0055812.1"/>
    </source>
</evidence>
<reference evidence="2 3" key="2">
    <citation type="submission" date="2021-10" db="EMBL/GenBank/DDBJ databases">
        <authorList>
            <person name="Piombo E."/>
        </authorList>
    </citation>
    <scope>NUCLEOTIDE SEQUENCE [LARGE SCALE GENOMIC DNA]</scope>
</reference>
<proteinExistence type="predicted"/>
<name>A0A9N9ZHW7_9HYPO</name>
<keyword evidence="3" id="KW-1185">Reference proteome</keyword>
<keyword evidence="1" id="KW-0812">Transmembrane</keyword>
<evidence type="ECO:0000313" key="3">
    <source>
        <dbReference type="Proteomes" id="UP000775872"/>
    </source>
</evidence>
<feature type="transmembrane region" description="Helical" evidence="1">
    <location>
        <begin position="49"/>
        <end position="82"/>
    </location>
</feature>
<organism evidence="2 3">
    <name type="scientific">Clonostachys solani</name>
    <dbReference type="NCBI Taxonomy" id="160281"/>
    <lineage>
        <taxon>Eukaryota</taxon>
        <taxon>Fungi</taxon>
        <taxon>Dikarya</taxon>
        <taxon>Ascomycota</taxon>
        <taxon>Pezizomycotina</taxon>
        <taxon>Sordariomycetes</taxon>
        <taxon>Hypocreomycetidae</taxon>
        <taxon>Hypocreales</taxon>
        <taxon>Bionectriaceae</taxon>
        <taxon>Clonostachys</taxon>
    </lineage>
</organism>
<dbReference type="EMBL" id="CABFOC020000061">
    <property type="protein sequence ID" value="CAH0055812.1"/>
    <property type="molecule type" value="Genomic_DNA"/>
</dbReference>
<reference evidence="3" key="1">
    <citation type="submission" date="2019-06" db="EMBL/GenBank/DDBJ databases">
        <authorList>
            <person name="Broberg M."/>
        </authorList>
    </citation>
    <scope>NUCLEOTIDE SEQUENCE [LARGE SCALE GENOMIC DNA]</scope>
</reference>
<dbReference type="OrthoDB" id="5140251at2759"/>
<gene>
    <name evidence="2" type="ORF">CSOL1703_00018070</name>
</gene>
<dbReference type="Proteomes" id="UP000775872">
    <property type="component" value="Unassembled WGS sequence"/>
</dbReference>
<dbReference type="AlphaFoldDB" id="A0A9N9ZHW7"/>
<accession>A0A9N9ZHW7</accession>
<sequence length="129" mass="13922">MAGFQALNLLDEGLQKGLAESNQGKGETFFSACSFCNMWYGITTFAWNFVMFLGSFTCMGFGLGIVGIIDVVLASLLTVGVAKVSSHLPESSFSCTLDDNGSSNPAYTGDFCRSMFQEKVTVTIVVYVY</sequence>
<evidence type="ECO:0000256" key="1">
    <source>
        <dbReference type="SAM" id="Phobius"/>
    </source>
</evidence>